<feature type="coiled-coil region" evidence="1">
    <location>
        <begin position="144"/>
        <end position="178"/>
    </location>
</feature>
<accession>A0A7S3ABV8</accession>
<dbReference type="AlphaFoldDB" id="A0A7S3ABV8"/>
<protein>
    <submittedName>
        <fullName evidence="3">Uncharacterized protein</fullName>
    </submittedName>
</protein>
<evidence type="ECO:0000256" key="2">
    <source>
        <dbReference type="SAM" id="MobiDB-lite"/>
    </source>
</evidence>
<feature type="region of interest" description="Disordered" evidence="2">
    <location>
        <begin position="69"/>
        <end position="118"/>
    </location>
</feature>
<evidence type="ECO:0000313" key="3">
    <source>
        <dbReference type="EMBL" id="CAE0097134.1"/>
    </source>
</evidence>
<gene>
    <name evidence="3" type="ORF">HERI1096_LOCUS664</name>
</gene>
<proteinExistence type="predicted"/>
<dbReference type="Gene3D" id="1.20.5.340">
    <property type="match status" value="1"/>
</dbReference>
<dbReference type="EMBL" id="HBHX01001148">
    <property type="protein sequence ID" value="CAE0097134.1"/>
    <property type="molecule type" value="Transcribed_RNA"/>
</dbReference>
<name>A0A7S3ABV8_9EUKA</name>
<keyword evidence="1" id="KW-0175">Coiled coil</keyword>
<feature type="compositionally biased region" description="Pro residues" evidence="2">
    <location>
        <begin position="77"/>
        <end position="118"/>
    </location>
</feature>
<organism evidence="3">
    <name type="scientific">Haptolina ericina</name>
    <dbReference type="NCBI Taxonomy" id="156174"/>
    <lineage>
        <taxon>Eukaryota</taxon>
        <taxon>Haptista</taxon>
        <taxon>Haptophyta</taxon>
        <taxon>Prymnesiophyceae</taxon>
        <taxon>Prymnesiales</taxon>
        <taxon>Prymnesiaceae</taxon>
        <taxon>Haptolina</taxon>
    </lineage>
</organism>
<evidence type="ECO:0000256" key="1">
    <source>
        <dbReference type="SAM" id="Coils"/>
    </source>
</evidence>
<sequence>MECGGFVEWKAGASTVKKNYGSNNHNDKPNYDLYSLEECVGATWVLMEGHGGCGSVFFYTETGGSLSPRVVARGVKPSPPPPPLPPSPSTPSPPTPPTPLPPSPSTPPSPAPPPPMPPVSPPVGLMLASLEEDIAALASKVAALGKVEAEVVSLKAKVAATEAKVAALEAQNSCLRSEVTTNGVCLVTSGNVTSAGNGSLARPIRVKGGRGILDIGVSGGGENA</sequence>
<reference evidence="3" key="1">
    <citation type="submission" date="2021-01" db="EMBL/GenBank/DDBJ databases">
        <authorList>
            <person name="Corre E."/>
            <person name="Pelletier E."/>
            <person name="Niang G."/>
            <person name="Scheremetjew M."/>
            <person name="Finn R."/>
            <person name="Kale V."/>
            <person name="Holt S."/>
            <person name="Cochrane G."/>
            <person name="Meng A."/>
            <person name="Brown T."/>
            <person name="Cohen L."/>
        </authorList>
    </citation>
    <scope>NUCLEOTIDE SEQUENCE</scope>
    <source>
        <strain evidence="3">CCMP281</strain>
    </source>
</reference>